<accession>A0ABR3C583</accession>
<protein>
    <recommendedName>
        <fullName evidence="9">Major facilitator superfamily (MFS) profile domain-containing protein</fullName>
    </recommendedName>
</protein>
<feature type="transmembrane region" description="Helical" evidence="8">
    <location>
        <begin position="86"/>
        <end position="109"/>
    </location>
</feature>
<feature type="transmembrane region" description="Helical" evidence="8">
    <location>
        <begin position="318"/>
        <end position="337"/>
    </location>
</feature>
<dbReference type="PROSITE" id="PS50850">
    <property type="entry name" value="MFS"/>
    <property type="match status" value="1"/>
</dbReference>
<evidence type="ECO:0000256" key="5">
    <source>
        <dbReference type="ARBA" id="ARBA00022989"/>
    </source>
</evidence>
<organism evidence="10 11">
    <name type="scientific">Cryptococcus tetragattii IND107</name>
    <dbReference type="NCBI Taxonomy" id="1296105"/>
    <lineage>
        <taxon>Eukaryota</taxon>
        <taxon>Fungi</taxon>
        <taxon>Dikarya</taxon>
        <taxon>Basidiomycota</taxon>
        <taxon>Agaricomycotina</taxon>
        <taxon>Tremellomycetes</taxon>
        <taxon>Tremellales</taxon>
        <taxon>Cryptococcaceae</taxon>
        <taxon>Cryptococcus</taxon>
        <taxon>Cryptococcus gattii species complex</taxon>
    </lineage>
</organism>
<proteinExistence type="inferred from homology"/>
<gene>
    <name evidence="10" type="ORF">I308_100315</name>
</gene>
<dbReference type="RefSeq" id="XP_066616788.1">
    <property type="nucleotide sequence ID" value="XM_066754887.1"/>
</dbReference>
<dbReference type="EMBL" id="ATAM02000001">
    <property type="protein sequence ID" value="KAL0255511.1"/>
    <property type="molecule type" value="Genomic_DNA"/>
</dbReference>
<evidence type="ECO:0000313" key="10">
    <source>
        <dbReference type="EMBL" id="KAL0255511.1"/>
    </source>
</evidence>
<feature type="transmembrane region" description="Helical" evidence="8">
    <location>
        <begin position="176"/>
        <end position="198"/>
    </location>
</feature>
<feature type="region of interest" description="Disordered" evidence="7">
    <location>
        <begin position="238"/>
        <end position="271"/>
    </location>
</feature>
<feature type="transmembrane region" description="Helical" evidence="8">
    <location>
        <begin position="140"/>
        <end position="156"/>
    </location>
</feature>
<feature type="transmembrane region" description="Helical" evidence="8">
    <location>
        <begin position="204"/>
        <end position="228"/>
    </location>
</feature>
<evidence type="ECO:0000256" key="4">
    <source>
        <dbReference type="ARBA" id="ARBA00022692"/>
    </source>
</evidence>
<dbReference type="Gene3D" id="1.20.1250.20">
    <property type="entry name" value="MFS general substrate transporter like domains"/>
    <property type="match status" value="1"/>
</dbReference>
<comment type="caution">
    <text evidence="10">The sequence shown here is derived from an EMBL/GenBank/DDBJ whole genome shotgun (WGS) entry which is preliminary data.</text>
</comment>
<dbReference type="InterPro" id="IPR011701">
    <property type="entry name" value="MFS"/>
</dbReference>
<comment type="subcellular location">
    <subcellularLocation>
        <location evidence="1">Endomembrane system</location>
        <topology evidence="1">Multi-pass membrane protein</topology>
    </subcellularLocation>
</comment>
<feature type="transmembrane region" description="Helical" evidence="8">
    <location>
        <begin position="282"/>
        <end position="306"/>
    </location>
</feature>
<evidence type="ECO:0000256" key="8">
    <source>
        <dbReference type="SAM" id="Phobius"/>
    </source>
</evidence>
<feature type="compositionally biased region" description="Basic and acidic residues" evidence="7">
    <location>
        <begin position="261"/>
        <end position="271"/>
    </location>
</feature>
<dbReference type="SUPFAM" id="SSF103473">
    <property type="entry name" value="MFS general substrate transporter"/>
    <property type="match status" value="1"/>
</dbReference>
<name>A0ABR3C583_9TREE</name>
<reference evidence="10 11" key="2">
    <citation type="submission" date="2024-01" db="EMBL/GenBank/DDBJ databases">
        <title>Comparative genomics of Cryptococcus and Kwoniella reveals pathogenesis evolution and contrasting modes of karyotype evolution via chromosome fusion or intercentromeric recombination.</title>
        <authorList>
            <person name="Coelho M.A."/>
            <person name="David-Palma M."/>
            <person name="Shea T."/>
            <person name="Bowers K."/>
            <person name="Mcginley-Smith S."/>
            <person name="Mohammad A.W."/>
            <person name="Gnirke A."/>
            <person name="Yurkov A.M."/>
            <person name="Nowrousian M."/>
            <person name="Sun S."/>
            <person name="Cuomo C.A."/>
            <person name="Heitman J."/>
        </authorList>
    </citation>
    <scope>NUCLEOTIDE SEQUENCE [LARGE SCALE GENOMIC DNA]</scope>
    <source>
        <strain evidence="10 11">IND107</strain>
    </source>
</reference>
<feature type="transmembrane region" description="Helical" evidence="8">
    <location>
        <begin position="434"/>
        <end position="455"/>
    </location>
</feature>
<keyword evidence="3" id="KW-0813">Transport</keyword>
<comment type="similarity">
    <text evidence="2">Belongs to the major facilitator superfamily.</text>
</comment>
<reference evidence="11" key="1">
    <citation type="submission" date="2015-01" db="EMBL/GenBank/DDBJ databases">
        <title>The Genome Sequence of Cryptococcus gattii MMRL2647.</title>
        <authorList>
            <consortium name="The Broad Institute Genomics Platform"/>
            <person name="Cuomo C."/>
            <person name="Litvintseva A."/>
            <person name="Chen Y."/>
            <person name="Heitman J."/>
            <person name="Sun S."/>
            <person name="Springer D."/>
            <person name="Dromer F."/>
            <person name="Young S."/>
            <person name="Zeng Q."/>
            <person name="Gargeya S."/>
            <person name="Abouelleil A."/>
            <person name="Alvarado L."/>
            <person name="Chapman S.B."/>
            <person name="Gainer-Dewar J."/>
            <person name="Goldberg J."/>
            <person name="Griggs A."/>
            <person name="Gujja S."/>
            <person name="Hansen M."/>
            <person name="Howarth C."/>
            <person name="Imamovic A."/>
            <person name="Larimer J."/>
            <person name="Murphy C."/>
            <person name="Naylor J."/>
            <person name="Pearson M."/>
            <person name="Priest M."/>
            <person name="Roberts A."/>
            <person name="Saif S."/>
            <person name="Shea T."/>
            <person name="Sykes S."/>
            <person name="Wortman J."/>
            <person name="Nusbaum C."/>
            <person name="Birren B."/>
        </authorList>
    </citation>
    <scope>NUCLEOTIDE SEQUENCE [LARGE SCALE GENOMIC DNA]</scope>
    <source>
        <strain evidence="11">IND107</strain>
    </source>
</reference>
<feature type="domain" description="Major facilitator superfamily (MFS) profile" evidence="9">
    <location>
        <begin position="53"/>
        <end position="463"/>
    </location>
</feature>
<dbReference type="InterPro" id="IPR051788">
    <property type="entry name" value="MFS_Transporter"/>
</dbReference>
<dbReference type="Proteomes" id="UP000054399">
    <property type="component" value="Unassembled WGS sequence"/>
</dbReference>
<feature type="transmembrane region" description="Helical" evidence="8">
    <location>
        <begin position="407"/>
        <end position="428"/>
    </location>
</feature>
<evidence type="ECO:0000256" key="3">
    <source>
        <dbReference type="ARBA" id="ARBA00022448"/>
    </source>
</evidence>
<dbReference type="PANTHER" id="PTHR23514:SF3">
    <property type="entry name" value="BYPASS OF STOP CODON PROTEIN 6"/>
    <property type="match status" value="1"/>
</dbReference>
<keyword evidence="5 8" id="KW-1133">Transmembrane helix</keyword>
<evidence type="ECO:0000256" key="7">
    <source>
        <dbReference type="SAM" id="MobiDB-lite"/>
    </source>
</evidence>
<dbReference type="GeneID" id="91987173"/>
<sequence>MSNQPVALPMDMEGTLEYTPSRHSQETLHKSQYVFKRQKKEMPLPSKRMTYIMLCVLFLVMFLAGWNDASQGPLLPSLQLYYNVNYLVISVIWIMNFVGFMIAGLTNVLITDRFGFGIAAPFGSSMQAVAYALICWGCPYPLFLIAYIFNGFGLGLQDAQVNSLTSRLPNSSTKMFLMHAWYGFGATISPFVSTAFVKHVPQRVYLYFAVSLGLAIMTAIALVAVFHLRTDDQIVGKREETDQDSTDSSEVPAAVNSEGQVSEKKPKHDSSSKMKRIMKTPVVHCMAFYMVIYVGVEVTIGGWATSFLIDERGGDDNAGYVSAGYFGGLTLGRVVLIPVSKWLGPHISIWLYTLLSIALSIIIWVTHSIVGNAICFSFIGVFLGPMYPLVMNVVVDILPGELQGGTIGWIASLGQAGSAVMPFITGAISEKHGVWILQPLVIAFMSTSLLLWTFVIRVSHPNRPFWYIPRAIAAQPGKEGVDREIPLESRAEERRECEDICDNQDKSHMEDLKWRRSVSKTGATAADGS</sequence>
<keyword evidence="6 8" id="KW-0472">Membrane</keyword>
<dbReference type="InterPro" id="IPR036259">
    <property type="entry name" value="MFS_trans_sf"/>
</dbReference>
<evidence type="ECO:0000256" key="6">
    <source>
        <dbReference type="ARBA" id="ARBA00023136"/>
    </source>
</evidence>
<dbReference type="PANTHER" id="PTHR23514">
    <property type="entry name" value="BYPASS OF STOP CODON PROTEIN 6"/>
    <property type="match status" value="1"/>
</dbReference>
<feature type="transmembrane region" description="Helical" evidence="8">
    <location>
        <begin position="49"/>
        <end position="66"/>
    </location>
</feature>
<evidence type="ECO:0000256" key="1">
    <source>
        <dbReference type="ARBA" id="ARBA00004127"/>
    </source>
</evidence>
<evidence type="ECO:0000313" key="11">
    <source>
        <dbReference type="Proteomes" id="UP000054399"/>
    </source>
</evidence>
<evidence type="ECO:0000256" key="2">
    <source>
        <dbReference type="ARBA" id="ARBA00008335"/>
    </source>
</evidence>
<keyword evidence="4 8" id="KW-0812">Transmembrane</keyword>
<dbReference type="Pfam" id="PF07690">
    <property type="entry name" value="MFS_1"/>
    <property type="match status" value="1"/>
</dbReference>
<keyword evidence="11" id="KW-1185">Reference proteome</keyword>
<feature type="transmembrane region" description="Helical" evidence="8">
    <location>
        <begin position="349"/>
        <end position="370"/>
    </location>
</feature>
<feature type="transmembrane region" description="Helical" evidence="8">
    <location>
        <begin position="376"/>
        <end position="395"/>
    </location>
</feature>
<dbReference type="InterPro" id="IPR020846">
    <property type="entry name" value="MFS_dom"/>
</dbReference>
<evidence type="ECO:0000259" key="9">
    <source>
        <dbReference type="PROSITE" id="PS50850"/>
    </source>
</evidence>